<dbReference type="InterPro" id="IPR029472">
    <property type="entry name" value="Copia-like_N"/>
</dbReference>
<proteinExistence type="predicted"/>
<evidence type="ECO:0000259" key="1">
    <source>
        <dbReference type="Pfam" id="PF07727"/>
    </source>
</evidence>
<accession>A0A2N9J491</accession>
<dbReference type="Pfam" id="PF14244">
    <property type="entry name" value="Retrotran_gag_3"/>
    <property type="match status" value="1"/>
</dbReference>
<evidence type="ECO:0000313" key="3">
    <source>
        <dbReference type="EMBL" id="SPD31303.1"/>
    </source>
</evidence>
<evidence type="ECO:0008006" key="4">
    <source>
        <dbReference type="Google" id="ProtNLM"/>
    </source>
</evidence>
<reference evidence="3" key="1">
    <citation type="submission" date="2018-02" db="EMBL/GenBank/DDBJ databases">
        <authorList>
            <person name="Cohen D.B."/>
            <person name="Kent A.D."/>
        </authorList>
    </citation>
    <scope>NUCLEOTIDE SEQUENCE</scope>
</reference>
<dbReference type="PANTHER" id="PTHR11439">
    <property type="entry name" value="GAG-POL-RELATED RETROTRANSPOSON"/>
    <property type="match status" value="1"/>
</dbReference>
<sequence>MASVANTDSIPTPPIDTSVYLGDDPTNKYYLHHGDSPNAILVSQSLTGDNYHTWSRSMMRCNTMVISWLLNSLSKEIASSVIYANTRKEIWEDPRERFAQGNGPRIFEIQKSISVLSQDNSTILMTDPLPSITKAFALVVQEERQRKINIPSYAPTGDSVTLFTRGEAPRNNYGGRGQFQKRERLLCSHCGITGHTVDKCYKLHGYLLDYKFKNKVHSANHSSAFGEDHHLPFTQAQCQQVLAMLSSQASLSPLQPQMPNQISLYQSPKFTVPNPISTPSASIPNKIAIPSPPPIPLLRKSTRLHMTPTYLQEFHCNNAFLPTTSQSSPTTAQGTLSTAFPISDFISYSNLASSYHSFALNASPIREPTTYHEASQDPKWCEAMQAELAALEANNTWSIQPLPLGKVPIGSKWVFKVKLRSDGSLERYKARLVAKGYNQQEGFDYFETFSHVVKFVTIRSLLAIAAVKASKQWFSKFSNTLLKHGFVQSKADYSLFTRQERSSFIALLVYVDDILIASSDATAVTKLKQFLDAQFKLKDLGPVRYFLGLEIARSPQGISVSQRKYALEILQDAGLLGCKPTKCPMHQNIKLSKLEGSLMLDPTVFRKLTGRLMYLTLTRPDIVFTEHKLSQFMEQPREPHYKAAQHILQYVKGAPNQGIFYPSTSELHIKAFSNSDLAGCPDTRGSTTRYCIFLGHSLVSWRSKKQTTVSRSFVEANTEPWHQQCVK</sequence>
<name>A0A2N9J491_FAGSY</name>
<dbReference type="InterPro" id="IPR043502">
    <property type="entry name" value="DNA/RNA_pol_sf"/>
</dbReference>
<dbReference type="AlphaFoldDB" id="A0A2N9J491"/>
<evidence type="ECO:0000259" key="2">
    <source>
        <dbReference type="Pfam" id="PF14244"/>
    </source>
</evidence>
<dbReference type="CDD" id="cd09272">
    <property type="entry name" value="RNase_HI_RT_Ty1"/>
    <property type="match status" value="1"/>
</dbReference>
<organism evidence="3">
    <name type="scientific">Fagus sylvatica</name>
    <name type="common">Beechnut</name>
    <dbReference type="NCBI Taxonomy" id="28930"/>
    <lineage>
        <taxon>Eukaryota</taxon>
        <taxon>Viridiplantae</taxon>
        <taxon>Streptophyta</taxon>
        <taxon>Embryophyta</taxon>
        <taxon>Tracheophyta</taxon>
        <taxon>Spermatophyta</taxon>
        <taxon>Magnoliopsida</taxon>
        <taxon>eudicotyledons</taxon>
        <taxon>Gunneridae</taxon>
        <taxon>Pentapetalae</taxon>
        <taxon>rosids</taxon>
        <taxon>fabids</taxon>
        <taxon>Fagales</taxon>
        <taxon>Fagaceae</taxon>
        <taxon>Fagus</taxon>
    </lineage>
</organism>
<feature type="domain" description="Retrotransposon Copia-like N-terminal" evidence="2">
    <location>
        <begin position="32"/>
        <end position="60"/>
    </location>
</feature>
<dbReference type="PANTHER" id="PTHR11439:SF498">
    <property type="entry name" value="DNAK FAMILY PROTEIN"/>
    <property type="match status" value="1"/>
</dbReference>
<dbReference type="Pfam" id="PF07727">
    <property type="entry name" value="RVT_2"/>
    <property type="match status" value="2"/>
</dbReference>
<dbReference type="EMBL" id="OIVN01006354">
    <property type="protein sequence ID" value="SPD31303.1"/>
    <property type="molecule type" value="Genomic_DNA"/>
</dbReference>
<feature type="domain" description="Reverse transcriptase Ty1/copia-type" evidence="1">
    <location>
        <begin position="394"/>
        <end position="468"/>
    </location>
</feature>
<dbReference type="InterPro" id="IPR013103">
    <property type="entry name" value="RVT_2"/>
</dbReference>
<gene>
    <name evidence="3" type="ORF">FSB_LOCUS59185</name>
</gene>
<dbReference type="SUPFAM" id="SSF56672">
    <property type="entry name" value="DNA/RNA polymerases"/>
    <property type="match status" value="1"/>
</dbReference>
<protein>
    <recommendedName>
        <fullName evidence="4">Reverse transcriptase Ty1/copia-type domain-containing protein</fullName>
    </recommendedName>
</protein>
<feature type="domain" description="Reverse transcriptase Ty1/copia-type" evidence="1">
    <location>
        <begin position="469"/>
        <end position="586"/>
    </location>
</feature>